<keyword evidence="3" id="KW-0813">Transport</keyword>
<dbReference type="GO" id="GO:0140326">
    <property type="term" value="F:ATPase-coupled intramembrane lipid transporter activity"/>
    <property type="evidence" value="ECO:0007669"/>
    <property type="project" value="TreeGrafter"/>
</dbReference>
<evidence type="ECO:0000256" key="3">
    <source>
        <dbReference type="ARBA" id="ARBA00022448"/>
    </source>
</evidence>
<keyword evidence="11" id="KW-1185">Reference proteome</keyword>
<dbReference type="PRINTS" id="PR00119">
    <property type="entry name" value="CATATPASE"/>
</dbReference>
<keyword evidence="4" id="KW-0812">Transmembrane</keyword>
<keyword evidence="6" id="KW-0067">ATP-binding</keyword>
<dbReference type="Pfam" id="PF13246">
    <property type="entry name" value="Cation_ATPase"/>
    <property type="match status" value="1"/>
</dbReference>
<dbReference type="GO" id="GO:0000139">
    <property type="term" value="C:Golgi membrane"/>
    <property type="evidence" value="ECO:0007669"/>
    <property type="project" value="GOC"/>
</dbReference>
<dbReference type="InterPro" id="IPR036412">
    <property type="entry name" value="HAD-like_sf"/>
</dbReference>
<dbReference type="SUPFAM" id="SSF56784">
    <property type="entry name" value="HAD-like"/>
    <property type="match status" value="1"/>
</dbReference>
<evidence type="ECO:0000256" key="7">
    <source>
        <dbReference type="ARBA" id="ARBA00022967"/>
    </source>
</evidence>
<dbReference type="AlphaFoldDB" id="A0A9R0Q273"/>
<dbReference type="InterPro" id="IPR018303">
    <property type="entry name" value="ATPase_P-typ_P_site"/>
</dbReference>
<protein>
    <recommendedName>
        <fullName evidence="12">Phospholipid-transporting ATPase</fullName>
    </recommendedName>
</protein>
<dbReference type="SUPFAM" id="SSF81660">
    <property type="entry name" value="Metal cation-transporting ATPase, ATP-binding domain N"/>
    <property type="match status" value="1"/>
</dbReference>
<dbReference type="Gene3D" id="3.40.1110.10">
    <property type="entry name" value="Calcium-transporting ATPase, cytoplasmic domain N"/>
    <property type="match status" value="1"/>
</dbReference>
<accession>A0A9R0Q273</accession>
<evidence type="ECO:0000256" key="1">
    <source>
        <dbReference type="ARBA" id="ARBA00004141"/>
    </source>
</evidence>
<evidence type="ECO:0000256" key="8">
    <source>
        <dbReference type="ARBA" id="ARBA00022989"/>
    </source>
</evidence>
<evidence type="ECO:0000313" key="11">
    <source>
        <dbReference type="Proteomes" id="UP000324705"/>
    </source>
</evidence>
<keyword evidence="7" id="KW-1278">Translocase</keyword>
<comment type="subcellular location">
    <subcellularLocation>
        <location evidence="2">Endomembrane system</location>
    </subcellularLocation>
    <subcellularLocation>
        <location evidence="1">Membrane</location>
        <topology evidence="1">Multi-pass membrane protein</topology>
    </subcellularLocation>
</comment>
<evidence type="ECO:0000256" key="5">
    <source>
        <dbReference type="ARBA" id="ARBA00022741"/>
    </source>
</evidence>
<gene>
    <name evidence="10" type="ORF">TRITD_1Av1G066890</name>
</gene>
<dbReference type="GO" id="GO:0005524">
    <property type="term" value="F:ATP binding"/>
    <property type="evidence" value="ECO:0007669"/>
    <property type="project" value="UniProtKB-KW"/>
</dbReference>
<dbReference type="PANTHER" id="PTHR24092">
    <property type="entry name" value="PROBABLE PHOSPHOLIPID-TRANSPORTING ATPASE"/>
    <property type="match status" value="1"/>
</dbReference>
<proteinExistence type="predicted"/>
<dbReference type="Proteomes" id="UP000324705">
    <property type="component" value="Chromosome 1A"/>
</dbReference>
<sequence>MIKFIQCAQFINNDLNMYHAESNTPALARTSNLNEELGQVEYIFSDKTGTLTRNLMEFFKCSIGGEIYGTGITEIEKGGAERAGVRIESVIQFFLRARRRHRKRSLIKLPLLMRPHLWLQQRILVSFFTTTVMVRESHVDRMGSMQDVAYEILNVLEFNSTRKRQSVVCRFPNGKLVLYCKGADNVIYERLADGNYDIKKTSREHLEQFGSAGLRTLCLAYRDLSMDQYKSWNEKFVQAKSSFLILIGCTAIEDKLQEGVPACIETLSAAGIKIWVLTGDKMETAINIAYACSLVNNDTKQFIISSETDTIREAEDRGDPVEIARVIKESVKQSLRSYLEEAHRSLSNTPERKLAFIIDGRCLMYALDPALRVNLLGLSLICHSVVCCRVSGY</sequence>
<evidence type="ECO:0008006" key="12">
    <source>
        <dbReference type="Google" id="ProtNLM"/>
    </source>
</evidence>
<dbReference type="PROSITE" id="PS00154">
    <property type="entry name" value="ATPASE_E1_E2"/>
    <property type="match status" value="1"/>
</dbReference>
<evidence type="ECO:0000256" key="2">
    <source>
        <dbReference type="ARBA" id="ARBA00004308"/>
    </source>
</evidence>
<evidence type="ECO:0000313" key="10">
    <source>
        <dbReference type="EMBL" id="VAH03444.1"/>
    </source>
</evidence>
<dbReference type="EMBL" id="LT934111">
    <property type="protein sequence ID" value="VAH03444.1"/>
    <property type="molecule type" value="Genomic_DNA"/>
</dbReference>
<dbReference type="GO" id="GO:0045332">
    <property type="term" value="P:phospholipid translocation"/>
    <property type="evidence" value="ECO:0007669"/>
    <property type="project" value="TreeGrafter"/>
</dbReference>
<dbReference type="FunFam" id="3.40.50.1000:FF:000001">
    <property type="entry name" value="Phospholipid-transporting ATPase IC"/>
    <property type="match status" value="1"/>
</dbReference>
<keyword evidence="8" id="KW-1133">Transmembrane helix</keyword>
<dbReference type="GO" id="GO:0005802">
    <property type="term" value="C:trans-Golgi network"/>
    <property type="evidence" value="ECO:0007669"/>
    <property type="project" value="TreeGrafter"/>
</dbReference>
<evidence type="ECO:0000256" key="9">
    <source>
        <dbReference type="ARBA" id="ARBA00023136"/>
    </source>
</evidence>
<evidence type="ECO:0000256" key="4">
    <source>
        <dbReference type="ARBA" id="ARBA00022692"/>
    </source>
</evidence>
<dbReference type="FunFam" id="3.40.1110.10:FF:000029">
    <property type="entry name" value="Phospholipid-transporting ATPase"/>
    <property type="match status" value="1"/>
</dbReference>
<dbReference type="PANTHER" id="PTHR24092:SF180">
    <property type="entry name" value="PHOSPHOLIPID-TRANSPORTING ATPASE DNF1-RELATED"/>
    <property type="match status" value="1"/>
</dbReference>
<organism evidence="10 11">
    <name type="scientific">Triticum turgidum subsp. durum</name>
    <name type="common">Durum wheat</name>
    <name type="synonym">Triticum durum</name>
    <dbReference type="NCBI Taxonomy" id="4567"/>
    <lineage>
        <taxon>Eukaryota</taxon>
        <taxon>Viridiplantae</taxon>
        <taxon>Streptophyta</taxon>
        <taxon>Embryophyta</taxon>
        <taxon>Tracheophyta</taxon>
        <taxon>Spermatophyta</taxon>
        <taxon>Magnoliopsida</taxon>
        <taxon>Liliopsida</taxon>
        <taxon>Poales</taxon>
        <taxon>Poaceae</taxon>
        <taxon>BOP clade</taxon>
        <taxon>Pooideae</taxon>
        <taxon>Triticodae</taxon>
        <taxon>Triticeae</taxon>
        <taxon>Triticinae</taxon>
        <taxon>Triticum</taxon>
    </lineage>
</organism>
<keyword evidence="5" id="KW-0547">Nucleotide-binding</keyword>
<name>A0A9R0Q273_TRITD</name>
<dbReference type="InterPro" id="IPR023299">
    <property type="entry name" value="ATPase_P-typ_cyto_dom_N"/>
</dbReference>
<evidence type="ECO:0000256" key="6">
    <source>
        <dbReference type="ARBA" id="ARBA00022840"/>
    </source>
</evidence>
<dbReference type="Gramene" id="TRITD1Av1G066890.18">
    <property type="protein sequence ID" value="TRITD1Av1G066890.18"/>
    <property type="gene ID" value="TRITD1Av1G066890"/>
</dbReference>
<dbReference type="Gene3D" id="3.40.50.1000">
    <property type="entry name" value="HAD superfamily/HAD-like"/>
    <property type="match status" value="1"/>
</dbReference>
<keyword evidence="9" id="KW-0472">Membrane</keyword>
<reference evidence="10 11" key="1">
    <citation type="submission" date="2017-09" db="EMBL/GenBank/DDBJ databases">
        <authorList>
            <consortium name="International Durum Wheat Genome Sequencing Consortium (IDWGSC)"/>
            <person name="Milanesi L."/>
        </authorList>
    </citation>
    <scope>NUCLEOTIDE SEQUENCE [LARGE SCALE GENOMIC DNA]</scope>
    <source>
        <strain evidence="11">cv. Svevo</strain>
    </source>
</reference>
<dbReference type="GO" id="GO:0048194">
    <property type="term" value="P:Golgi vesicle budding"/>
    <property type="evidence" value="ECO:0007669"/>
    <property type="project" value="TreeGrafter"/>
</dbReference>
<dbReference type="InterPro" id="IPR023214">
    <property type="entry name" value="HAD_sf"/>
</dbReference>
<dbReference type="GO" id="GO:0005886">
    <property type="term" value="C:plasma membrane"/>
    <property type="evidence" value="ECO:0007669"/>
    <property type="project" value="TreeGrafter"/>
</dbReference>